<reference evidence="5" key="1">
    <citation type="journal article" date="2022" name="Int. J. Syst. Evol. Microbiol.">
        <title>Pseudomonas aegrilactucae sp. nov. and Pseudomonas morbosilactucae sp. nov., pathogens causing bacterial rot of lettuce in Japan.</title>
        <authorList>
            <person name="Sawada H."/>
            <person name="Fujikawa T."/>
            <person name="Satou M."/>
        </authorList>
    </citation>
    <scope>NUCLEOTIDE SEQUENCE</scope>
    <source>
        <strain evidence="5">0166_1</strain>
    </source>
</reference>
<dbReference type="Gene3D" id="3.40.1090.10">
    <property type="entry name" value="Cytosolic phospholipase A2 catalytic domain"/>
    <property type="match status" value="1"/>
</dbReference>
<dbReference type="EMBL" id="CP087164">
    <property type="protein sequence ID" value="UGS38086.1"/>
    <property type="molecule type" value="Genomic_DNA"/>
</dbReference>
<accession>A0A9E7C248</accession>
<protein>
    <submittedName>
        <fullName evidence="5">CUMP-AMP-activated phospholipase</fullName>
        <ecNumber evidence="5">3.1.1.32</ecNumber>
    </submittedName>
</protein>
<feature type="short sequence motif" description="GXSXG" evidence="3">
    <location>
        <begin position="40"/>
        <end position="44"/>
    </location>
</feature>
<evidence type="ECO:0000259" key="4">
    <source>
        <dbReference type="PROSITE" id="PS51635"/>
    </source>
</evidence>
<proteinExistence type="inferred from homology"/>
<evidence type="ECO:0000313" key="6">
    <source>
        <dbReference type="Proteomes" id="UP001162834"/>
    </source>
</evidence>
<name>A0A9E7C248_9ACTN</name>
<dbReference type="PANTHER" id="PTHR32176">
    <property type="entry name" value="XYLOSE ISOMERASE"/>
    <property type="match status" value="1"/>
</dbReference>
<dbReference type="InterPro" id="IPR002641">
    <property type="entry name" value="PNPLA_dom"/>
</dbReference>
<dbReference type="GO" id="GO:0047372">
    <property type="term" value="F:monoacylglycerol lipase activity"/>
    <property type="evidence" value="ECO:0007669"/>
    <property type="project" value="TreeGrafter"/>
</dbReference>
<evidence type="ECO:0000256" key="2">
    <source>
        <dbReference type="ARBA" id="ARBA00023098"/>
    </source>
</evidence>
<organism evidence="5 6">
    <name type="scientific">Capillimicrobium parvum</name>
    <dbReference type="NCBI Taxonomy" id="2884022"/>
    <lineage>
        <taxon>Bacteria</taxon>
        <taxon>Bacillati</taxon>
        <taxon>Actinomycetota</taxon>
        <taxon>Thermoleophilia</taxon>
        <taxon>Solirubrobacterales</taxon>
        <taxon>Capillimicrobiaceae</taxon>
        <taxon>Capillimicrobium</taxon>
    </lineage>
</organism>
<dbReference type="GO" id="GO:0016042">
    <property type="term" value="P:lipid catabolic process"/>
    <property type="evidence" value="ECO:0007669"/>
    <property type="project" value="UniProtKB-UniRule"/>
</dbReference>
<dbReference type="SUPFAM" id="SSF52151">
    <property type="entry name" value="FabD/lysophospholipase-like"/>
    <property type="match status" value="1"/>
</dbReference>
<dbReference type="InterPro" id="IPR016035">
    <property type="entry name" value="Acyl_Trfase/lysoPLipase"/>
</dbReference>
<dbReference type="PANTHER" id="PTHR32176:SF92">
    <property type="entry name" value="XYLOSE ISOMERASE"/>
    <property type="match status" value="1"/>
</dbReference>
<dbReference type="KEGG" id="sbae:DSM104329_04508"/>
<comment type="similarity">
    <text evidence="1">Belongs to the patatin family.</text>
</comment>
<dbReference type="GO" id="GO:0008970">
    <property type="term" value="F:phospholipase A1 activity"/>
    <property type="evidence" value="ECO:0007669"/>
    <property type="project" value="UniProtKB-EC"/>
</dbReference>
<dbReference type="PROSITE" id="PS51635">
    <property type="entry name" value="PNPLA"/>
    <property type="match status" value="1"/>
</dbReference>
<dbReference type="RefSeq" id="WP_259312118.1">
    <property type="nucleotide sequence ID" value="NZ_CP087164.1"/>
</dbReference>
<evidence type="ECO:0000256" key="1">
    <source>
        <dbReference type="ARBA" id="ARBA00010240"/>
    </source>
</evidence>
<keyword evidence="3" id="KW-0442">Lipid degradation</keyword>
<gene>
    <name evidence="5" type="primary">capE</name>
    <name evidence="5" type="ORF">DSM104329_04508</name>
</gene>
<feature type="active site" description="Nucleophile" evidence="3">
    <location>
        <position position="42"/>
    </location>
</feature>
<feature type="domain" description="PNPLA" evidence="4">
    <location>
        <begin position="4"/>
        <end position="189"/>
    </location>
</feature>
<sequence length="306" mass="32857">MRVLSIDGGGIRGIVPATVLAALEQRTAKPANELFDLIAGTSTGGILALALTAPGPDGGPRWNATAILDLYREEGPKIFSRSLGRRITSIEGLIDERYPSENLRAVLQRYLGGATLEQALTPMLVTSYDLVARKPRFFKSWRDDDVGVPMALAAEATSAAPTYFEPVLVDGTPLVDGGVFAGNPAMCAYAEARRLRPDDEDVLLVSLGTGSLTRPITYDQAKDWGLLEWARPVIDVVLDGSSDAVDYQLDQLLADRHVRLQAALTDANDNMDDASAANLDALARTGRRLVEENAARLDALAAEIGR</sequence>
<dbReference type="AlphaFoldDB" id="A0A9E7C248"/>
<feature type="short sequence motif" description="DGA/G" evidence="3">
    <location>
        <begin position="176"/>
        <end position="178"/>
    </location>
</feature>
<dbReference type="Pfam" id="PF01734">
    <property type="entry name" value="Patatin"/>
    <property type="match status" value="1"/>
</dbReference>
<feature type="active site" description="Proton acceptor" evidence="3">
    <location>
        <position position="176"/>
    </location>
</feature>
<feature type="short sequence motif" description="GXGXXG" evidence="3">
    <location>
        <begin position="8"/>
        <end position="13"/>
    </location>
</feature>
<keyword evidence="6" id="KW-1185">Reference proteome</keyword>
<keyword evidence="2 3" id="KW-0443">Lipid metabolism</keyword>
<keyword evidence="3 5" id="KW-0378">Hydrolase</keyword>
<dbReference type="Proteomes" id="UP001162834">
    <property type="component" value="Chromosome"/>
</dbReference>
<evidence type="ECO:0000313" key="5">
    <source>
        <dbReference type="EMBL" id="UGS38086.1"/>
    </source>
</evidence>
<evidence type="ECO:0000256" key="3">
    <source>
        <dbReference type="PROSITE-ProRule" id="PRU01161"/>
    </source>
</evidence>
<dbReference type="EC" id="3.1.1.32" evidence="5"/>